<accession>B4J4Q7</accession>
<organism evidence="12">
    <name type="scientific">Drosophila grimshawi</name>
    <name type="common">Hawaiian fruit fly</name>
    <name type="synonym">Idiomyia grimshawi</name>
    <dbReference type="NCBI Taxonomy" id="7222"/>
    <lineage>
        <taxon>Eukaryota</taxon>
        <taxon>Metazoa</taxon>
        <taxon>Ecdysozoa</taxon>
        <taxon>Arthropoda</taxon>
        <taxon>Hexapoda</taxon>
        <taxon>Insecta</taxon>
        <taxon>Pterygota</taxon>
        <taxon>Neoptera</taxon>
        <taxon>Endopterygota</taxon>
        <taxon>Diptera</taxon>
        <taxon>Brachycera</taxon>
        <taxon>Muscomorpha</taxon>
        <taxon>Ephydroidea</taxon>
        <taxon>Drosophilidae</taxon>
        <taxon>Drosophila</taxon>
        <taxon>Hawaiian Drosophila</taxon>
    </lineage>
</organism>
<dbReference type="Pfam" id="PF00209">
    <property type="entry name" value="SNF"/>
    <property type="match status" value="1"/>
</dbReference>
<evidence type="ECO:0000256" key="1">
    <source>
        <dbReference type="ARBA" id="ARBA00004141"/>
    </source>
</evidence>
<keyword evidence="4 10" id="KW-0812">Transmembrane</keyword>
<sequence length="1396" mass="152410">MNGKEQTAGREFKRNSNAYASLPATTTTTTKEKRKQQQQQQQESLREPERYGLSHSLSSESMKQACDYYDDEPSDEDLIEIQQTPQSFYQQQQLHMQHLQHPLGFKMPLTMTVDDDERDAFCDVSQEAPLSTPIKQTATAGGVPDEALSVLNELDAILDVHGASQLNNGNNNCSSATSPNSCHSPSSFASSDDDKVEDYLMDLDNYLEELDKEDPLAIAGHVNSLSREPRTRTLPLSRKRKQHKLAEDGIGHGDGDAQPALDDEFQRGHQMRKTFSCGLTPASTTATSNTSLATGAIVGDVWRRQSMRCAMSNAADETKADEQHQQDEEEEESPSLLHASALLVQLPSEELASMRRSFSQGDSPTQSQSASGAESRALQMLTEAHIFDNLLQNEQRTARAVSEQLEQRPRQYGRRSEGHPSMSPVHCCSSVGLSRPQSAPAQTAQPPHAIMSTLCSELSSARSSRIPSPVSLASSSNTNNSNSSNSSSRSSGSRYTTTVSNAADQDQLELAQTTQTTMCSVSSGAGSSSSTPLEPQLLLREKCGFNSYWPHAGSRTLALLACTLGVFNLCRFAVLTINYGGNFLLQFLMLSIIFGIPLFWLQMCLGAKIKAGPVSMWKISPICSGVGIALVMVQCFLAIYSTVSVAWILVYLRDVFPTPTQNVYRWQELAFPYRYDAANATGNLTQTVAEYFNVVVLQRLHLAKHPDASGMRFHVNDRQLAFYLALIWAAVFLILCKGLRSLGKLTYLINTLPFLALIAVTGKFVSVVDPASLQNAFAASDFDDFLVNSNAWTAATQETFLTWGLLGASVIAITSRSHATATKATLRRDAIMLVLLTLLGLGLVALLALCCAQILRQHGYIYVPGSFETPDCYTSVYSLQAHMNPQLLSYPRSLVPHYSSFLGETYRRNKTILHIESGFQALRFITELFPAVLSLASDSVSWIWAAVAFAMFAVFGLAQLCVMWKPISSALGNSTSSVLLSCVTGLLLSIPFATEMGIGILYYVDFLLGGSWFIPIIWAAQIFGVFLIRGRPYNGDDLVNDLRMCGSMSAFLALSWNVLLPIGLITLSVIDYKASLSNQFYYWRGKSYFSYWSRKMGSLIQIGIVLIIPVTAIIQIYRYLSSGPSDILERIQLLYRPPEEGDEPRRPSARQRSAQERRNATAQQQDSAQLDIQNDAPPKYTPPPSYTTATGARLAKLLRQSIRRSVRRVLGDSSSRTRPILSLDAESSSSPVAAPPDYLTILTNPSGSGSTPAAAAASGAAASSSSSGSSPESIEIGQRPAGYAQRSQSLGRKLQRGASASATPHPYTAEDVVTILRSSVRHRPPPHGRQSVGLATTLPRPPGTMSTHLEDASFRSIENLVLNAEPPDQTPGVGDAQNSSNNININNNNNNNTSVI</sequence>
<feature type="binding site" evidence="8">
    <location>
        <position position="939"/>
    </location>
    <ligand>
        <name>Na(+)</name>
        <dbReference type="ChEBI" id="CHEBI:29101"/>
        <label>1</label>
    </ligand>
</feature>
<feature type="region of interest" description="Disordered" evidence="9">
    <location>
        <begin position="466"/>
        <end position="505"/>
    </location>
</feature>
<evidence type="ECO:0000256" key="4">
    <source>
        <dbReference type="ARBA" id="ARBA00022692"/>
    </source>
</evidence>
<dbReference type="PANTHER" id="PTHR11616:SF323">
    <property type="entry name" value="SODIUM-DEPENDENT TRANSPORTER BEDRAGGLED"/>
    <property type="match status" value="1"/>
</dbReference>
<protein>
    <submittedName>
        <fullName evidence="11">GH20963</fullName>
    </submittedName>
</protein>
<dbReference type="GO" id="GO:0046872">
    <property type="term" value="F:metal ion binding"/>
    <property type="evidence" value="ECO:0007669"/>
    <property type="project" value="UniProtKB-KW"/>
</dbReference>
<evidence type="ECO:0000256" key="10">
    <source>
        <dbReference type="SAM" id="Phobius"/>
    </source>
</evidence>
<feature type="binding site" evidence="8">
    <location>
        <position position="568"/>
    </location>
    <ligand>
        <name>Na(+)</name>
        <dbReference type="ChEBI" id="CHEBI:29101"/>
        <label>1</label>
    </ligand>
</feature>
<feature type="region of interest" description="Disordered" evidence="9">
    <location>
        <begin position="310"/>
        <end position="335"/>
    </location>
</feature>
<feature type="region of interest" description="Disordered" evidence="9">
    <location>
        <begin position="1261"/>
        <end position="1306"/>
    </location>
</feature>
<dbReference type="PROSITE" id="PS50267">
    <property type="entry name" value="NA_NEUROTRAN_SYMP_3"/>
    <property type="match status" value="1"/>
</dbReference>
<feature type="binding site" evidence="8">
    <location>
        <position position="935"/>
    </location>
    <ligand>
        <name>Na(+)</name>
        <dbReference type="ChEBI" id="CHEBI:29101"/>
        <label>1</label>
    </ligand>
</feature>
<evidence type="ECO:0000256" key="3">
    <source>
        <dbReference type="ARBA" id="ARBA00022448"/>
    </source>
</evidence>
<evidence type="ECO:0000256" key="5">
    <source>
        <dbReference type="ARBA" id="ARBA00022847"/>
    </source>
</evidence>
<feature type="transmembrane region" description="Helical" evidence="10">
    <location>
        <begin position="622"/>
        <end position="650"/>
    </location>
</feature>
<feature type="transmembrane region" description="Helical" evidence="10">
    <location>
        <begin position="720"/>
        <end position="738"/>
    </location>
</feature>
<feature type="region of interest" description="Disordered" evidence="9">
    <location>
        <begin position="1364"/>
        <end position="1396"/>
    </location>
</feature>
<feature type="compositionally biased region" description="Polar residues" evidence="9">
    <location>
        <begin position="356"/>
        <end position="372"/>
    </location>
</feature>
<dbReference type="InParanoid" id="B4J4Q7"/>
<feature type="compositionally biased region" description="Polar residues" evidence="9">
    <location>
        <begin position="1160"/>
        <end position="1172"/>
    </location>
</feature>
<feature type="transmembrane region" description="Helical" evidence="10">
    <location>
        <begin position="1000"/>
        <end position="1028"/>
    </location>
</feature>
<feature type="region of interest" description="Disordered" evidence="9">
    <location>
        <begin position="1321"/>
        <end position="1346"/>
    </location>
</feature>
<dbReference type="PhylomeDB" id="B4J4Q7"/>
<keyword evidence="5" id="KW-0769">Symport</keyword>
<feature type="compositionally biased region" description="Basic and acidic residues" evidence="9">
    <location>
        <begin position="316"/>
        <end position="326"/>
    </location>
</feature>
<feature type="region of interest" description="Disordered" evidence="9">
    <location>
        <begin position="1138"/>
        <end position="1189"/>
    </location>
</feature>
<dbReference type="GO" id="GO:0089718">
    <property type="term" value="P:amino acid import across plasma membrane"/>
    <property type="evidence" value="ECO:0007669"/>
    <property type="project" value="TreeGrafter"/>
</dbReference>
<dbReference type="GO" id="GO:0005283">
    <property type="term" value="F:amino acid:sodium symporter activity"/>
    <property type="evidence" value="ECO:0007669"/>
    <property type="project" value="TreeGrafter"/>
</dbReference>
<proteinExistence type="inferred from homology"/>
<feature type="transmembrane region" description="Helical" evidence="10">
    <location>
        <begin position="976"/>
        <end position="994"/>
    </location>
</feature>
<name>B4J4Q7_DROGR</name>
<dbReference type="KEGG" id="dgr:6559137"/>
<dbReference type="Proteomes" id="UP000001070">
    <property type="component" value="Unassembled WGS sequence"/>
</dbReference>
<gene>
    <name evidence="11" type="primary">Dgri\GH20963</name>
    <name evidence="11" type="ORF">Dgri_GH20963</name>
</gene>
<evidence type="ECO:0000313" key="12">
    <source>
        <dbReference type="Proteomes" id="UP000001070"/>
    </source>
</evidence>
<dbReference type="InterPro" id="IPR037272">
    <property type="entry name" value="SNS_sf"/>
</dbReference>
<dbReference type="OMA" id="EPAMDVW"/>
<evidence type="ECO:0000256" key="7">
    <source>
        <dbReference type="ARBA" id="ARBA00023136"/>
    </source>
</evidence>
<feature type="compositionally biased region" description="Low complexity" evidence="9">
    <location>
        <begin position="436"/>
        <end position="446"/>
    </location>
</feature>
<dbReference type="GO" id="GO:0007464">
    <property type="term" value="P:R3/R4 cell fate commitment"/>
    <property type="evidence" value="ECO:0007669"/>
    <property type="project" value="EnsemblMetazoa"/>
</dbReference>
<feature type="region of interest" description="Disordered" evidence="9">
    <location>
        <begin position="398"/>
        <end position="446"/>
    </location>
</feature>
<dbReference type="PANTHER" id="PTHR11616">
    <property type="entry name" value="SODIUM/CHLORIDE DEPENDENT TRANSPORTER"/>
    <property type="match status" value="1"/>
</dbReference>
<evidence type="ECO:0000256" key="8">
    <source>
        <dbReference type="PIRSR" id="PIRSR600175-1"/>
    </source>
</evidence>
<dbReference type="HOGENOM" id="CLU_256149_0_0_1"/>
<reference evidence="11 12" key="1">
    <citation type="journal article" date="2007" name="Nature">
        <title>Evolution of genes and genomes on the Drosophila phylogeny.</title>
        <authorList>
            <consortium name="Drosophila 12 Genomes Consortium"/>
            <person name="Clark A.G."/>
            <person name="Eisen M.B."/>
            <person name="Smith D.R."/>
            <person name="Bergman C.M."/>
            <person name="Oliver B."/>
            <person name="Markow T.A."/>
            <person name="Kaufman T.C."/>
            <person name="Kellis M."/>
            <person name="Gelbart W."/>
            <person name="Iyer V.N."/>
            <person name="Pollard D.A."/>
            <person name="Sackton T.B."/>
            <person name="Larracuente A.M."/>
            <person name="Singh N.D."/>
            <person name="Abad J.P."/>
            <person name="Abt D.N."/>
            <person name="Adryan B."/>
            <person name="Aguade M."/>
            <person name="Akashi H."/>
            <person name="Anderson W.W."/>
            <person name="Aquadro C.F."/>
            <person name="Ardell D.H."/>
            <person name="Arguello R."/>
            <person name="Artieri C.G."/>
            <person name="Barbash D.A."/>
            <person name="Barker D."/>
            <person name="Barsanti P."/>
            <person name="Batterham P."/>
            <person name="Batzoglou S."/>
            <person name="Begun D."/>
            <person name="Bhutkar A."/>
            <person name="Blanco E."/>
            <person name="Bosak S.A."/>
            <person name="Bradley R.K."/>
            <person name="Brand A.D."/>
            <person name="Brent M.R."/>
            <person name="Brooks A.N."/>
            <person name="Brown R.H."/>
            <person name="Butlin R.K."/>
            <person name="Caggese C."/>
            <person name="Calvi B.R."/>
            <person name="Bernardo de Carvalho A."/>
            <person name="Caspi A."/>
            <person name="Castrezana S."/>
            <person name="Celniker S.E."/>
            <person name="Chang J.L."/>
            <person name="Chapple C."/>
            <person name="Chatterji S."/>
            <person name="Chinwalla A."/>
            <person name="Civetta A."/>
            <person name="Clifton S.W."/>
            <person name="Comeron J.M."/>
            <person name="Costello J.C."/>
            <person name="Coyne J.A."/>
            <person name="Daub J."/>
            <person name="David R.G."/>
            <person name="Delcher A.L."/>
            <person name="Delehaunty K."/>
            <person name="Do C.B."/>
            <person name="Ebling H."/>
            <person name="Edwards K."/>
            <person name="Eickbush T."/>
            <person name="Evans J.D."/>
            <person name="Filipski A."/>
            <person name="Findeiss S."/>
            <person name="Freyhult E."/>
            <person name="Fulton L."/>
            <person name="Fulton R."/>
            <person name="Garcia A.C."/>
            <person name="Gardiner A."/>
            <person name="Garfield D.A."/>
            <person name="Garvin B.E."/>
            <person name="Gibson G."/>
            <person name="Gilbert D."/>
            <person name="Gnerre S."/>
            <person name="Godfrey J."/>
            <person name="Good R."/>
            <person name="Gotea V."/>
            <person name="Gravely B."/>
            <person name="Greenberg A.J."/>
            <person name="Griffiths-Jones S."/>
            <person name="Gross S."/>
            <person name="Guigo R."/>
            <person name="Gustafson E.A."/>
            <person name="Haerty W."/>
            <person name="Hahn M.W."/>
            <person name="Halligan D.L."/>
            <person name="Halpern A.L."/>
            <person name="Halter G.M."/>
            <person name="Han M.V."/>
            <person name="Heger A."/>
            <person name="Hillier L."/>
            <person name="Hinrichs A.S."/>
            <person name="Holmes I."/>
            <person name="Hoskins R.A."/>
            <person name="Hubisz M.J."/>
            <person name="Hultmark D."/>
            <person name="Huntley M.A."/>
            <person name="Jaffe D.B."/>
            <person name="Jagadeeshan S."/>
            <person name="Jeck W.R."/>
            <person name="Johnson J."/>
            <person name="Jones C.D."/>
            <person name="Jordan W.C."/>
            <person name="Karpen G.H."/>
            <person name="Kataoka E."/>
            <person name="Keightley P.D."/>
            <person name="Kheradpour P."/>
            <person name="Kirkness E.F."/>
            <person name="Koerich L.B."/>
            <person name="Kristiansen K."/>
            <person name="Kudrna D."/>
            <person name="Kulathinal R.J."/>
            <person name="Kumar S."/>
            <person name="Kwok R."/>
            <person name="Lander E."/>
            <person name="Langley C.H."/>
            <person name="Lapoint R."/>
            <person name="Lazzaro B.P."/>
            <person name="Lee S.J."/>
            <person name="Levesque L."/>
            <person name="Li R."/>
            <person name="Lin C.F."/>
            <person name="Lin M.F."/>
            <person name="Lindblad-Toh K."/>
            <person name="Llopart A."/>
            <person name="Long M."/>
            <person name="Low L."/>
            <person name="Lozovsky E."/>
            <person name="Lu J."/>
            <person name="Luo M."/>
            <person name="Machado C.A."/>
            <person name="Makalowski W."/>
            <person name="Marzo M."/>
            <person name="Matsuda M."/>
            <person name="Matzkin L."/>
            <person name="McAllister B."/>
            <person name="McBride C.S."/>
            <person name="McKernan B."/>
            <person name="McKernan K."/>
            <person name="Mendez-Lago M."/>
            <person name="Minx P."/>
            <person name="Mollenhauer M.U."/>
            <person name="Montooth K."/>
            <person name="Mount S.M."/>
            <person name="Mu X."/>
            <person name="Myers E."/>
            <person name="Negre B."/>
            <person name="Newfeld S."/>
            <person name="Nielsen R."/>
            <person name="Noor M.A."/>
            <person name="O'Grady P."/>
            <person name="Pachter L."/>
            <person name="Papaceit M."/>
            <person name="Parisi M.J."/>
            <person name="Parisi M."/>
            <person name="Parts L."/>
            <person name="Pedersen J.S."/>
            <person name="Pesole G."/>
            <person name="Phillippy A.M."/>
            <person name="Ponting C.P."/>
            <person name="Pop M."/>
            <person name="Porcelli D."/>
            <person name="Powell J.R."/>
            <person name="Prohaska S."/>
            <person name="Pruitt K."/>
            <person name="Puig M."/>
            <person name="Quesneville H."/>
            <person name="Ram K.R."/>
            <person name="Rand D."/>
            <person name="Rasmussen M.D."/>
            <person name="Reed L.K."/>
            <person name="Reenan R."/>
            <person name="Reily A."/>
            <person name="Remington K.A."/>
            <person name="Rieger T.T."/>
            <person name="Ritchie M.G."/>
            <person name="Robin C."/>
            <person name="Rogers Y.H."/>
            <person name="Rohde C."/>
            <person name="Rozas J."/>
            <person name="Rubenfield M.J."/>
            <person name="Ruiz A."/>
            <person name="Russo S."/>
            <person name="Salzberg S.L."/>
            <person name="Sanchez-Gracia A."/>
            <person name="Saranga D.J."/>
            <person name="Sato H."/>
            <person name="Schaeffer S.W."/>
            <person name="Schatz M.C."/>
            <person name="Schlenke T."/>
            <person name="Schwartz R."/>
            <person name="Segarra C."/>
            <person name="Singh R.S."/>
            <person name="Sirot L."/>
            <person name="Sirota M."/>
            <person name="Sisneros N.B."/>
            <person name="Smith C.D."/>
            <person name="Smith T.F."/>
            <person name="Spieth J."/>
            <person name="Stage D.E."/>
            <person name="Stark A."/>
            <person name="Stephan W."/>
            <person name="Strausberg R.L."/>
            <person name="Strempel S."/>
            <person name="Sturgill D."/>
            <person name="Sutton G."/>
            <person name="Sutton G.G."/>
            <person name="Tao W."/>
            <person name="Teichmann S."/>
            <person name="Tobari Y.N."/>
            <person name="Tomimura Y."/>
            <person name="Tsolas J.M."/>
            <person name="Valente V.L."/>
            <person name="Venter E."/>
            <person name="Venter J.C."/>
            <person name="Vicario S."/>
            <person name="Vieira F.G."/>
            <person name="Vilella A.J."/>
            <person name="Villasante A."/>
            <person name="Walenz B."/>
            <person name="Wang J."/>
            <person name="Wasserman M."/>
            <person name="Watts T."/>
            <person name="Wilson D."/>
            <person name="Wilson R.K."/>
            <person name="Wing R.A."/>
            <person name="Wolfner M.F."/>
            <person name="Wong A."/>
            <person name="Wong G.K."/>
            <person name="Wu C.I."/>
            <person name="Wu G."/>
            <person name="Yamamoto D."/>
            <person name="Yang H.P."/>
            <person name="Yang S.P."/>
            <person name="Yorke J.A."/>
            <person name="Yoshida K."/>
            <person name="Zdobnov E."/>
            <person name="Zhang P."/>
            <person name="Zhang Y."/>
            <person name="Zimin A.V."/>
            <person name="Baldwin J."/>
            <person name="Abdouelleil A."/>
            <person name="Abdulkadir J."/>
            <person name="Abebe A."/>
            <person name="Abera B."/>
            <person name="Abreu J."/>
            <person name="Acer S.C."/>
            <person name="Aftuck L."/>
            <person name="Alexander A."/>
            <person name="An P."/>
            <person name="Anderson E."/>
            <person name="Anderson S."/>
            <person name="Arachi H."/>
            <person name="Azer M."/>
            <person name="Bachantsang P."/>
            <person name="Barry A."/>
            <person name="Bayul T."/>
            <person name="Berlin A."/>
            <person name="Bessette D."/>
            <person name="Bloom T."/>
            <person name="Blye J."/>
            <person name="Boguslavskiy L."/>
            <person name="Bonnet C."/>
            <person name="Boukhgalter B."/>
            <person name="Bourzgui I."/>
            <person name="Brown A."/>
            <person name="Cahill P."/>
            <person name="Channer S."/>
            <person name="Cheshatsang Y."/>
            <person name="Chuda L."/>
            <person name="Citroen M."/>
            <person name="Collymore A."/>
            <person name="Cooke P."/>
            <person name="Costello M."/>
            <person name="D'Aco K."/>
            <person name="Daza R."/>
            <person name="De Haan G."/>
            <person name="DeGray S."/>
            <person name="DeMaso C."/>
            <person name="Dhargay N."/>
            <person name="Dooley K."/>
            <person name="Dooley E."/>
            <person name="Doricent M."/>
            <person name="Dorje P."/>
            <person name="Dorjee K."/>
            <person name="Dupes A."/>
            <person name="Elong R."/>
            <person name="Falk J."/>
            <person name="Farina A."/>
            <person name="Faro S."/>
            <person name="Ferguson D."/>
            <person name="Fisher S."/>
            <person name="Foley C.D."/>
            <person name="Franke A."/>
            <person name="Friedrich D."/>
            <person name="Gadbois L."/>
            <person name="Gearin G."/>
            <person name="Gearin C.R."/>
            <person name="Giannoukos G."/>
            <person name="Goode T."/>
            <person name="Graham J."/>
            <person name="Grandbois E."/>
            <person name="Grewal S."/>
            <person name="Gyaltsen K."/>
            <person name="Hafez N."/>
            <person name="Hagos B."/>
            <person name="Hall J."/>
            <person name="Henson C."/>
            <person name="Hollinger A."/>
            <person name="Honan T."/>
            <person name="Huard M.D."/>
            <person name="Hughes L."/>
            <person name="Hurhula B."/>
            <person name="Husby M.E."/>
            <person name="Kamat A."/>
            <person name="Kanga B."/>
            <person name="Kashin S."/>
            <person name="Khazanovich D."/>
            <person name="Kisner P."/>
            <person name="Lance K."/>
            <person name="Lara M."/>
            <person name="Lee W."/>
            <person name="Lennon N."/>
            <person name="Letendre F."/>
            <person name="LeVine R."/>
            <person name="Lipovsky A."/>
            <person name="Liu X."/>
            <person name="Liu J."/>
            <person name="Liu S."/>
            <person name="Lokyitsang T."/>
            <person name="Lokyitsang Y."/>
            <person name="Lubonja R."/>
            <person name="Lui A."/>
            <person name="MacDonald P."/>
            <person name="Magnisalis V."/>
            <person name="Maru K."/>
            <person name="Matthews C."/>
            <person name="McCusker W."/>
            <person name="McDonough S."/>
            <person name="Mehta T."/>
            <person name="Meldrim J."/>
            <person name="Meneus L."/>
            <person name="Mihai O."/>
            <person name="Mihalev A."/>
            <person name="Mihova T."/>
            <person name="Mittelman R."/>
            <person name="Mlenga V."/>
            <person name="Montmayeur A."/>
            <person name="Mulrain L."/>
            <person name="Navidi A."/>
            <person name="Naylor J."/>
            <person name="Negash T."/>
            <person name="Nguyen T."/>
            <person name="Nguyen N."/>
            <person name="Nicol R."/>
            <person name="Norbu C."/>
            <person name="Norbu N."/>
            <person name="Novod N."/>
            <person name="O'Neill B."/>
            <person name="Osman S."/>
            <person name="Markiewicz E."/>
            <person name="Oyono O.L."/>
            <person name="Patti C."/>
            <person name="Phunkhang P."/>
            <person name="Pierre F."/>
            <person name="Priest M."/>
            <person name="Raghuraman S."/>
            <person name="Rege F."/>
            <person name="Reyes R."/>
            <person name="Rise C."/>
            <person name="Rogov P."/>
            <person name="Ross K."/>
            <person name="Ryan E."/>
            <person name="Settipalli S."/>
            <person name="Shea T."/>
            <person name="Sherpa N."/>
            <person name="Shi L."/>
            <person name="Shih D."/>
            <person name="Sparrow T."/>
            <person name="Spaulding J."/>
            <person name="Stalker J."/>
            <person name="Stange-Thomann N."/>
            <person name="Stavropoulos S."/>
            <person name="Stone C."/>
            <person name="Strader C."/>
            <person name="Tesfaye S."/>
            <person name="Thomson T."/>
            <person name="Thoulutsang Y."/>
            <person name="Thoulutsang D."/>
            <person name="Topham K."/>
            <person name="Topping I."/>
            <person name="Tsamla T."/>
            <person name="Vassiliev H."/>
            <person name="Vo A."/>
            <person name="Wangchuk T."/>
            <person name="Wangdi T."/>
            <person name="Weiand M."/>
            <person name="Wilkinson J."/>
            <person name="Wilson A."/>
            <person name="Yadav S."/>
            <person name="Young G."/>
            <person name="Yu Q."/>
            <person name="Zembek L."/>
            <person name="Zhong D."/>
            <person name="Zimmer A."/>
            <person name="Zwirko Z."/>
            <person name="Jaffe D.B."/>
            <person name="Alvarez P."/>
            <person name="Brockman W."/>
            <person name="Butler J."/>
            <person name="Chin C."/>
            <person name="Gnerre S."/>
            <person name="Grabherr M."/>
            <person name="Kleber M."/>
            <person name="Mauceli E."/>
            <person name="MacCallum I."/>
        </authorList>
    </citation>
    <scope>NUCLEOTIDE SEQUENCE [LARGE SCALE GENOMIC DNA]</scope>
    <source>
        <strain evidence="12">Tucson 15287-2541.00</strain>
    </source>
</reference>
<evidence type="ECO:0000256" key="2">
    <source>
        <dbReference type="ARBA" id="ARBA00006459"/>
    </source>
</evidence>
<evidence type="ECO:0000256" key="6">
    <source>
        <dbReference type="ARBA" id="ARBA00022989"/>
    </source>
</evidence>
<feature type="compositionally biased region" description="Polar residues" evidence="9">
    <location>
        <begin position="171"/>
        <end position="190"/>
    </location>
</feature>
<dbReference type="eggNOG" id="KOG3660">
    <property type="taxonomic scope" value="Eukaryota"/>
</dbReference>
<keyword evidence="7 10" id="KW-0472">Membrane</keyword>
<feature type="compositionally biased region" description="Polar residues" evidence="9">
    <location>
        <begin position="494"/>
        <end position="505"/>
    </location>
</feature>
<feature type="binding site" evidence="8">
    <location>
        <position position="938"/>
    </location>
    <ligand>
        <name>Na(+)</name>
        <dbReference type="ChEBI" id="CHEBI:29101"/>
        <label>1</label>
    </ligand>
</feature>
<dbReference type="EMBL" id="CH916367">
    <property type="protein sequence ID" value="EDW00603.1"/>
    <property type="molecule type" value="Genomic_DNA"/>
</dbReference>
<keyword evidence="6 10" id="KW-1133">Transmembrane helix</keyword>
<feature type="transmembrane region" description="Helical" evidence="10">
    <location>
        <begin position="1099"/>
        <end position="1120"/>
    </location>
</feature>
<feature type="compositionally biased region" description="Low complexity" evidence="9">
    <location>
        <begin position="1261"/>
        <end position="1271"/>
    </location>
</feature>
<comment type="subcellular location">
    <subcellularLocation>
        <location evidence="1">Membrane</location>
        <topology evidence="1">Multi-pass membrane protein</topology>
    </subcellularLocation>
</comment>
<dbReference type="CDD" id="cd06857">
    <property type="entry name" value="SLC5-6-like_sbd"/>
    <property type="match status" value="1"/>
</dbReference>
<feature type="region of interest" description="Disordered" evidence="9">
    <location>
        <begin position="1"/>
        <end position="58"/>
    </location>
</feature>
<keyword evidence="8" id="KW-0915">Sodium</keyword>
<evidence type="ECO:0000313" key="11">
    <source>
        <dbReference type="EMBL" id="EDW00603.1"/>
    </source>
</evidence>
<dbReference type="FunCoup" id="B4J4Q7">
    <property type="interactions" value="86"/>
</dbReference>
<feature type="transmembrane region" description="Helical" evidence="10">
    <location>
        <begin position="800"/>
        <end position="819"/>
    </location>
</feature>
<feature type="transmembrane region" description="Helical" evidence="10">
    <location>
        <begin position="583"/>
        <end position="601"/>
    </location>
</feature>
<dbReference type="PRINTS" id="PR00176">
    <property type="entry name" value="NANEUSMPORT"/>
</dbReference>
<feature type="region of interest" description="Disordered" evidence="9">
    <location>
        <begin position="171"/>
        <end position="193"/>
    </location>
</feature>
<feature type="compositionally biased region" description="Low complexity" evidence="9">
    <location>
        <begin position="474"/>
        <end position="493"/>
    </location>
</feature>
<feature type="transmembrane region" description="Helical" evidence="10">
    <location>
        <begin position="942"/>
        <end position="964"/>
    </location>
</feature>
<feature type="transmembrane region" description="Helical" evidence="10">
    <location>
        <begin position="831"/>
        <end position="855"/>
    </location>
</feature>
<comment type="similarity">
    <text evidence="2">Belongs to the sodium:neurotransmitter symporter (SNF) (TC 2.A.22) family.</text>
</comment>
<dbReference type="OrthoDB" id="6366319at2759"/>
<dbReference type="GO" id="GO:0005886">
    <property type="term" value="C:plasma membrane"/>
    <property type="evidence" value="ECO:0007669"/>
    <property type="project" value="TreeGrafter"/>
</dbReference>
<feature type="compositionally biased region" description="Low complexity" evidence="9">
    <location>
        <begin position="1378"/>
        <end position="1396"/>
    </location>
</feature>
<dbReference type="InterPro" id="IPR000175">
    <property type="entry name" value="Na/ntran_symport"/>
</dbReference>
<keyword evidence="3" id="KW-0813">Transport</keyword>
<feature type="region of interest" description="Disordered" evidence="9">
    <location>
        <begin position="355"/>
        <end position="376"/>
    </location>
</feature>
<dbReference type="SUPFAM" id="SSF161070">
    <property type="entry name" value="SNF-like"/>
    <property type="match status" value="1"/>
</dbReference>
<feature type="compositionally biased region" description="Basic and acidic residues" evidence="9">
    <location>
        <begin position="405"/>
        <end position="418"/>
    </location>
</feature>
<evidence type="ECO:0000256" key="9">
    <source>
        <dbReference type="SAM" id="MobiDB-lite"/>
    </source>
</evidence>
<feature type="transmembrane region" description="Helical" evidence="10">
    <location>
        <begin position="745"/>
        <end position="765"/>
    </location>
</feature>
<dbReference type="GO" id="GO:0015179">
    <property type="term" value="F:L-amino acid transmembrane transporter activity"/>
    <property type="evidence" value="ECO:0007669"/>
    <property type="project" value="TreeGrafter"/>
</dbReference>
<keyword evidence="8" id="KW-0479">Metal-binding</keyword>
<feature type="transmembrane region" description="Helical" evidence="10">
    <location>
        <begin position="1049"/>
        <end position="1070"/>
    </location>
</feature>
<keyword evidence="12" id="KW-1185">Reference proteome</keyword>
<dbReference type="STRING" id="7222.B4J4Q7"/>